<accession>A0A7Y9XNF2</accession>
<dbReference type="AlphaFoldDB" id="A0A7Y9XNF2"/>
<dbReference type="Proteomes" id="UP000578688">
    <property type="component" value="Unassembled WGS sequence"/>
</dbReference>
<evidence type="ECO:0000313" key="2">
    <source>
        <dbReference type="Proteomes" id="UP000578688"/>
    </source>
</evidence>
<keyword evidence="2" id="KW-1185">Reference proteome</keyword>
<gene>
    <name evidence="1" type="ORF">FHR27_001834</name>
</gene>
<sequence>MTRILCSSTAFLRLAGLLSEAPQRCVSQPFASRSDLHTDHFQ</sequence>
<evidence type="ECO:0000313" key="1">
    <source>
        <dbReference type="EMBL" id="NYH73224.1"/>
    </source>
</evidence>
<proteinExistence type="predicted"/>
<organism evidence="1 2">
    <name type="scientific">Phytopseudomonas flavescens</name>
    <dbReference type="NCBI Taxonomy" id="29435"/>
    <lineage>
        <taxon>Bacteria</taxon>
        <taxon>Pseudomonadati</taxon>
        <taxon>Pseudomonadota</taxon>
        <taxon>Gammaproteobacteria</taxon>
        <taxon>Pseudomonadales</taxon>
        <taxon>Pseudomonadaceae</taxon>
        <taxon>Phytopseudomonas</taxon>
    </lineage>
</organism>
<dbReference type="EMBL" id="JACBYV010000001">
    <property type="protein sequence ID" value="NYH73224.1"/>
    <property type="molecule type" value="Genomic_DNA"/>
</dbReference>
<protein>
    <submittedName>
        <fullName evidence="1">Uncharacterized protein</fullName>
    </submittedName>
</protein>
<name>A0A7Y9XNF2_9GAMM</name>
<reference evidence="1 2" key="1">
    <citation type="submission" date="2020-07" db="EMBL/GenBank/DDBJ databases">
        <title>Genomic analyses of the natural microbiome of Caenorhabditis elegans.</title>
        <authorList>
            <person name="Samuel B."/>
        </authorList>
    </citation>
    <scope>NUCLEOTIDE SEQUENCE [LARGE SCALE GENOMIC DNA]</scope>
    <source>
        <strain evidence="1 2">BIGb0408</strain>
    </source>
</reference>
<comment type="caution">
    <text evidence="1">The sequence shown here is derived from an EMBL/GenBank/DDBJ whole genome shotgun (WGS) entry which is preliminary data.</text>
</comment>